<keyword evidence="3" id="KW-0326">Glycosidase</keyword>
<evidence type="ECO:0000313" key="5">
    <source>
        <dbReference type="EMBL" id="APM40192.1"/>
    </source>
</evidence>
<keyword evidence="2 5" id="KW-0378">Hydrolase</keyword>
<dbReference type="Gene3D" id="3.20.20.80">
    <property type="entry name" value="Glycosidases"/>
    <property type="match status" value="1"/>
</dbReference>
<evidence type="ECO:0000259" key="4">
    <source>
        <dbReference type="Pfam" id="PF01471"/>
    </source>
</evidence>
<dbReference type="GO" id="GO:0009253">
    <property type="term" value="P:peptidoglycan catabolic process"/>
    <property type="evidence" value="ECO:0007669"/>
    <property type="project" value="InterPro"/>
</dbReference>
<dbReference type="GO" id="GO:0003796">
    <property type="term" value="F:lysozyme activity"/>
    <property type="evidence" value="ECO:0007669"/>
    <property type="project" value="InterPro"/>
</dbReference>
<dbReference type="AlphaFoldDB" id="A0A1L5FB12"/>
<dbReference type="InterPro" id="IPR036365">
    <property type="entry name" value="PGBD-like_sf"/>
</dbReference>
<dbReference type="CDD" id="cd00599">
    <property type="entry name" value="GH25_muramidase"/>
    <property type="match status" value="1"/>
</dbReference>
<feature type="domain" description="Peptidoglycan binding-like" evidence="4">
    <location>
        <begin position="244"/>
        <end position="296"/>
    </location>
</feature>
<evidence type="ECO:0000256" key="2">
    <source>
        <dbReference type="ARBA" id="ARBA00022801"/>
    </source>
</evidence>
<dbReference type="GO" id="GO:0016052">
    <property type="term" value="P:carbohydrate catabolic process"/>
    <property type="evidence" value="ECO:0007669"/>
    <property type="project" value="TreeGrafter"/>
</dbReference>
<dbReference type="SUPFAM" id="SSF47090">
    <property type="entry name" value="PGBD-like"/>
    <property type="match status" value="1"/>
</dbReference>
<dbReference type="PROSITE" id="PS51904">
    <property type="entry name" value="GLYCOSYL_HYDROL_F25_2"/>
    <property type="match status" value="1"/>
</dbReference>
<accession>A0A1L5FB12</accession>
<dbReference type="EMBL" id="CP018335">
    <property type="protein sequence ID" value="APM40192.1"/>
    <property type="molecule type" value="Genomic_DNA"/>
</dbReference>
<dbReference type="InterPro" id="IPR002477">
    <property type="entry name" value="Peptidoglycan-bd-like"/>
</dbReference>
<dbReference type="SUPFAM" id="SSF51445">
    <property type="entry name" value="(Trans)glycosidases"/>
    <property type="match status" value="1"/>
</dbReference>
<dbReference type="InterPro" id="IPR018077">
    <property type="entry name" value="Glyco_hydro_fam25_subgr"/>
</dbReference>
<dbReference type="Pfam" id="PF01471">
    <property type="entry name" value="PG_binding_1"/>
    <property type="match status" value="1"/>
</dbReference>
<dbReference type="PANTHER" id="PTHR34135">
    <property type="entry name" value="LYSOZYME"/>
    <property type="match status" value="1"/>
</dbReference>
<dbReference type="OrthoDB" id="9800780at2"/>
<dbReference type="InterPro" id="IPR002053">
    <property type="entry name" value="Glyco_hydro_25"/>
</dbReference>
<dbReference type="SMART" id="SM00641">
    <property type="entry name" value="Glyco_25"/>
    <property type="match status" value="1"/>
</dbReference>
<evidence type="ECO:0000313" key="6">
    <source>
        <dbReference type="Proteomes" id="UP000184604"/>
    </source>
</evidence>
<organism evidence="5 6">
    <name type="scientific">Clostridium kluyveri</name>
    <dbReference type="NCBI Taxonomy" id="1534"/>
    <lineage>
        <taxon>Bacteria</taxon>
        <taxon>Bacillati</taxon>
        <taxon>Bacillota</taxon>
        <taxon>Clostridia</taxon>
        <taxon>Eubacteriales</taxon>
        <taxon>Clostridiaceae</taxon>
        <taxon>Clostridium</taxon>
    </lineage>
</organism>
<evidence type="ECO:0000256" key="1">
    <source>
        <dbReference type="ARBA" id="ARBA00010646"/>
    </source>
</evidence>
<dbReference type="GO" id="GO:0016998">
    <property type="term" value="P:cell wall macromolecule catabolic process"/>
    <property type="evidence" value="ECO:0007669"/>
    <property type="project" value="InterPro"/>
</dbReference>
<dbReference type="Pfam" id="PF01183">
    <property type="entry name" value="Glyco_hydro_25"/>
    <property type="match status" value="1"/>
</dbReference>
<dbReference type="InterPro" id="IPR017853">
    <property type="entry name" value="GH"/>
</dbReference>
<dbReference type="PANTHER" id="PTHR34135:SF2">
    <property type="entry name" value="LYSOZYME"/>
    <property type="match status" value="1"/>
</dbReference>
<gene>
    <name evidence="5" type="ORF">BS101_16310</name>
</gene>
<name>A0A1L5FB12_CLOKL</name>
<dbReference type="Proteomes" id="UP000184604">
    <property type="component" value="Chromosome"/>
</dbReference>
<proteinExistence type="inferred from homology"/>
<dbReference type="RefSeq" id="WP_073539793.1">
    <property type="nucleotide sequence ID" value="NZ_CP018335.1"/>
</dbReference>
<comment type="similarity">
    <text evidence="1">Belongs to the glycosyl hydrolase 25 family.</text>
</comment>
<sequence>MVNHGNGSISIDTIKDTGHNFLIAKATEGSTFIDKYYNNNIAKAKALGLVNGAYHFARFTTKDKAIHEANFFKSIAADASPDFVVLDFEQQCSGDMTEACLVFLEIVATIAPALIYCNPSYIKAYLNSRITKYPLWVAHYGVSSPSTVLWPDYAMWQYTEKGQIAGISGYLDLNYMSGEFYNSIGTNEPVKPDPLIEQIKSLQYNLNIDYNAKLIVDGIVGKNTLTALKGIQDIIIKGHKSYVVLWIQQKLEQYGYLKENSYTQMLYDEPTFQAVTELQKAWGKSTSGQLNVSTWDIFLTN</sequence>
<reference evidence="5 6" key="1">
    <citation type="submission" date="2016-12" db="EMBL/GenBank/DDBJ databases">
        <title>Complete genome sequence of Clostridium kluyveri JZZ isolated from the pit mud of a Chinese flavor liquor-making factory.</title>
        <authorList>
            <person name="Wang Y."/>
        </authorList>
    </citation>
    <scope>NUCLEOTIDE SEQUENCE [LARGE SCALE GENOMIC DNA]</scope>
    <source>
        <strain evidence="5 6">JZZ</strain>
    </source>
</reference>
<evidence type="ECO:0000256" key="3">
    <source>
        <dbReference type="ARBA" id="ARBA00023295"/>
    </source>
</evidence>
<protein>
    <submittedName>
        <fullName evidence="5">Glycosyl hydrolase</fullName>
    </submittedName>
</protein>